<dbReference type="KEGG" id="mmyr:MXMO3_01690"/>
<accession>A0A2R4ME96</accession>
<protein>
    <submittedName>
        <fullName evidence="2">Uncharacterized protein</fullName>
    </submittedName>
</protein>
<keyword evidence="1" id="KW-0472">Membrane</keyword>
<sequence length="67" mass="7648">MKWESHGYVGVVGKWFNIGDEGFGCTIMIKRKLAAWAIGFEFVKRGFIVYIGPFLFGLGMINREDRS</sequence>
<evidence type="ECO:0000313" key="3">
    <source>
        <dbReference type="Proteomes" id="UP000258927"/>
    </source>
</evidence>
<dbReference type="EMBL" id="CP021330">
    <property type="protein sequence ID" value="AVX04216.1"/>
    <property type="molecule type" value="Genomic_DNA"/>
</dbReference>
<dbReference type="AlphaFoldDB" id="A0A2R4ME96"/>
<gene>
    <name evidence="2" type="ORF">MXMO3_01690</name>
</gene>
<name>A0A2R4ME96_9HYPH</name>
<organism evidence="2 3">
    <name type="scientific">Maritalea myrionectae</name>
    <dbReference type="NCBI Taxonomy" id="454601"/>
    <lineage>
        <taxon>Bacteria</taxon>
        <taxon>Pseudomonadati</taxon>
        <taxon>Pseudomonadota</taxon>
        <taxon>Alphaproteobacteria</taxon>
        <taxon>Hyphomicrobiales</taxon>
        <taxon>Devosiaceae</taxon>
        <taxon>Maritalea</taxon>
    </lineage>
</organism>
<evidence type="ECO:0000256" key="1">
    <source>
        <dbReference type="SAM" id="Phobius"/>
    </source>
</evidence>
<reference evidence="2 3" key="1">
    <citation type="submission" date="2017-05" db="EMBL/GenBank/DDBJ databases">
        <title>Genome Analysis of Maritalea myrionectae HL2708#5.</title>
        <authorList>
            <consortium name="Cotde Inc.-PKNU"/>
            <person name="Jang D."/>
            <person name="Oh H.-M."/>
        </authorList>
    </citation>
    <scope>NUCLEOTIDE SEQUENCE [LARGE SCALE GENOMIC DNA]</scope>
    <source>
        <strain evidence="2 3">HL2708#5</strain>
    </source>
</reference>
<keyword evidence="1" id="KW-1133">Transmembrane helix</keyword>
<feature type="transmembrane region" description="Helical" evidence="1">
    <location>
        <begin position="42"/>
        <end position="61"/>
    </location>
</feature>
<keyword evidence="3" id="KW-1185">Reference proteome</keyword>
<keyword evidence="1" id="KW-0812">Transmembrane</keyword>
<proteinExistence type="predicted"/>
<evidence type="ECO:0000313" key="2">
    <source>
        <dbReference type="EMBL" id="AVX04216.1"/>
    </source>
</evidence>
<dbReference type="Proteomes" id="UP000258927">
    <property type="component" value="Chromosome"/>
</dbReference>